<dbReference type="RefSeq" id="WP_188690157.1">
    <property type="nucleotide sequence ID" value="NZ_BMIR01000003.1"/>
</dbReference>
<comment type="caution">
    <text evidence="6">The sequence shown here is derived from an EMBL/GenBank/DDBJ whole genome shotgun (WGS) entry which is preliminary data.</text>
</comment>
<dbReference type="InterPro" id="IPR002781">
    <property type="entry name" value="TM_pro_TauE-like"/>
</dbReference>
<accession>A0A8J2VMR3</accession>
<feature type="transmembrane region" description="Helical" evidence="5">
    <location>
        <begin position="7"/>
        <end position="34"/>
    </location>
</feature>
<evidence type="ECO:0000256" key="3">
    <source>
        <dbReference type="ARBA" id="ARBA00022989"/>
    </source>
</evidence>
<feature type="transmembrane region" description="Helical" evidence="5">
    <location>
        <begin position="46"/>
        <end position="64"/>
    </location>
</feature>
<dbReference type="AlphaFoldDB" id="A0A8J2VMR3"/>
<keyword evidence="3 5" id="KW-1133">Transmembrane helix</keyword>
<dbReference type="Pfam" id="PF01925">
    <property type="entry name" value="TauE"/>
    <property type="match status" value="1"/>
</dbReference>
<keyword evidence="5" id="KW-1003">Cell membrane</keyword>
<evidence type="ECO:0000256" key="2">
    <source>
        <dbReference type="ARBA" id="ARBA00022692"/>
    </source>
</evidence>
<dbReference type="EMBL" id="BMIR01000003">
    <property type="protein sequence ID" value="GGE33700.1"/>
    <property type="molecule type" value="Genomic_DNA"/>
</dbReference>
<keyword evidence="2 5" id="KW-0812">Transmembrane</keyword>
<feature type="transmembrane region" description="Helical" evidence="5">
    <location>
        <begin position="106"/>
        <end position="124"/>
    </location>
</feature>
<organism evidence="6 7">
    <name type="scientific">Pullulanibacillus camelliae</name>
    <dbReference type="NCBI Taxonomy" id="1707096"/>
    <lineage>
        <taxon>Bacteria</taxon>
        <taxon>Bacillati</taxon>
        <taxon>Bacillota</taxon>
        <taxon>Bacilli</taxon>
        <taxon>Bacillales</taxon>
        <taxon>Sporolactobacillaceae</taxon>
        <taxon>Pullulanibacillus</taxon>
    </lineage>
</organism>
<proteinExistence type="inferred from homology"/>
<dbReference type="Proteomes" id="UP000628775">
    <property type="component" value="Unassembled WGS sequence"/>
</dbReference>
<keyword evidence="4 5" id="KW-0472">Membrane</keyword>
<reference evidence="6" key="1">
    <citation type="journal article" date="2014" name="Int. J. Syst. Evol. Microbiol.">
        <title>Complete genome sequence of Corynebacterium casei LMG S-19264T (=DSM 44701T), isolated from a smear-ripened cheese.</title>
        <authorList>
            <consortium name="US DOE Joint Genome Institute (JGI-PGF)"/>
            <person name="Walter F."/>
            <person name="Albersmeier A."/>
            <person name="Kalinowski J."/>
            <person name="Ruckert C."/>
        </authorList>
    </citation>
    <scope>NUCLEOTIDE SEQUENCE</scope>
    <source>
        <strain evidence="6">CGMCC 1.15371</strain>
    </source>
</reference>
<protein>
    <recommendedName>
        <fullName evidence="5">Probable membrane transporter protein</fullName>
    </recommendedName>
</protein>
<comment type="similarity">
    <text evidence="5">Belongs to the 4-toluene sulfonate uptake permease (TSUP) (TC 2.A.102) family.</text>
</comment>
<evidence type="ECO:0000256" key="5">
    <source>
        <dbReference type="RuleBase" id="RU363041"/>
    </source>
</evidence>
<sequence>MILIIEFLAIGVLTGILSSLFGFGGGIIVVPVLYWLLPGQHIPDSLVMHVAIATSLAIMIINSTNSTLSHHKKGNIIWPIFLKLAPAIAVGAFIGSLVAHYFSDEVLRYLFIAFLLYTIISSFLKKSFIRVEANDIQMPRQMLTNFVGSGIGIIATLLGVGGSILTVPFLRRCKLKMINAVALATPLSLPIALVGSVSSIFTGLTQAHLPATCFGYINLPAFLGIAIGGFIGVPIGIRLAQKLPDQLFSKVYLLLLLLVTCAMIFNNSY</sequence>
<name>A0A8J2VMR3_9BACL</name>
<dbReference type="GO" id="GO:0005886">
    <property type="term" value="C:plasma membrane"/>
    <property type="evidence" value="ECO:0007669"/>
    <property type="project" value="UniProtKB-SubCell"/>
</dbReference>
<dbReference type="PANTHER" id="PTHR43483">
    <property type="entry name" value="MEMBRANE TRANSPORTER PROTEIN HI_0806-RELATED"/>
    <property type="match status" value="1"/>
</dbReference>
<comment type="subcellular location">
    <subcellularLocation>
        <location evidence="5">Cell membrane</location>
        <topology evidence="5">Multi-pass membrane protein</topology>
    </subcellularLocation>
    <subcellularLocation>
        <location evidence="1">Membrane</location>
        <topology evidence="1">Multi-pass membrane protein</topology>
    </subcellularLocation>
</comment>
<feature type="transmembrane region" description="Helical" evidence="5">
    <location>
        <begin position="213"/>
        <end position="235"/>
    </location>
</feature>
<dbReference type="PANTHER" id="PTHR43483:SF3">
    <property type="entry name" value="MEMBRANE TRANSPORTER PROTEIN HI_0806-RELATED"/>
    <property type="match status" value="1"/>
</dbReference>
<feature type="transmembrane region" description="Helical" evidence="5">
    <location>
        <begin position="76"/>
        <end position="100"/>
    </location>
</feature>
<gene>
    <name evidence="6" type="ORF">GCM10011391_10510</name>
</gene>
<evidence type="ECO:0000313" key="6">
    <source>
        <dbReference type="EMBL" id="GGE33700.1"/>
    </source>
</evidence>
<evidence type="ECO:0000256" key="4">
    <source>
        <dbReference type="ARBA" id="ARBA00023136"/>
    </source>
</evidence>
<evidence type="ECO:0000256" key="1">
    <source>
        <dbReference type="ARBA" id="ARBA00004141"/>
    </source>
</evidence>
<feature type="transmembrane region" description="Helical" evidence="5">
    <location>
        <begin position="247"/>
        <end position="265"/>
    </location>
</feature>
<feature type="transmembrane region" description="Helical" evidence="5">
    <location>
        <begin position="177"/>
        <end position="201"/>
    </location>
</feature>
<feature type="transmembrane region" description="Helical" evidence="5">
    <location>
        <begin position="145"/>
        <end position="165"/>
    </location>
</feature>
<evidence type="ECO:0000313" key="7">
    <source>
        <dbReference type="Proteomes" id="UP000628775"/>
    </source>
</evidence>
<keyword evidence="7" id="KW-1185">Reference proteome</keyword>
<reference evidence="6" key="2">
    <citation type="submission" date="2020-09" db="EMBL/GenBank/DDBJ databases">
        <authorList>
            <person name="Sun Q."/>
            <person name="Zhou Y."/>
        </authorList>
    </citation>
    <scope>NUCLEOTIDE SEQUENCE</scope>
    <source>
        <strain evidence="6">CGMCC 1.15371</strain>
    </source>
</reference>